<keyword evidence="3" id="KW-1185">Reference proteome</keyword>
<organism evidence="2 3">
    <name type="scientific">Teladorsagia circumcincta</name>
    <name type="common">Brown stomach worm</name>
    <name type="synonym">Ostertagia circumcincta</name>
    <dbReference type="NCBI Taxonomy" id="45464"/>
    <lineage>
        <taxon>Eukaryota</taxon>
        <taxon>Metazoa</taxon>
        <taxon>Ecdysozoa</taxon>
        <taxon>Nematoda</taxon>
        <taxon>Chromadorea</taxon>
        <taxon>Rhabditida</taxon>
        <taxon>Rhabditina</taxon>
        <taxon>Rhabditomorpha</taxon>
        <taxon>Strongyloidea</taxon>
        <taxon>Trichostrongylidae</taxon>
        <taxon>Teladorsagia</taxon>
    </lineage>
</organism>
<evidence type="ECO:0000313" key="2">
    <source>
        <dbReference type="EMBL" id="PIO71208.1"/>
    </source>
</evidence>
<gene>
    <name evidence="2" type="ORF">TELCIR_06901</name>
</gene>
<sequence length="112" mass="13076">MMLHKTLMIVQDLSSQLWLAVPVDHYTQNETAFFDRKHKAGDALSFNRNQEEFKPPTLIPAKELVAKLAEKARHMRRGEEEADKHPDDRENNDRYVNEMPNADEKDYKEHGG</sequence>
<name>A0A2G9ULS4_TELCI</name>
<evidence type="ECO:0000313" key="3">
    <source>
        <dbReference type="Proteomes" id="UP000230423"/>
    </source>
</evidence>
<dbReference type="EMBL" id="KZ346022">
    <property type="protein sequence ID" value="PIO71208.1"/>
    <property type="molecule type" value="Genomic_DNA"/>
</dbReference>
<evidence type="ECO:0000256" key="1">
    <source>
        <dbReference type="SAM" id="MobiDB-lite"/>
    </source>
</evidence>
<feature type="region of interest" description="Disordered" evidence="1">
    <location>
        <begin position="71"/>
        <end position="112"/>
    </location>
</feature>
<proteinExistence type="predicted"/>
<dbReference type="AlphaFoldDB" id="A0A2G9ULS4"/>
<dbReference type="OrthoDB" id="5861797at2759"/>
<dbReference type="Proteomes" id="UP000230423">
    <property type="component" value="Unassembled WGS sequence"/>
</dbReference>
<protein>
    <submittedName>
        <fullName evidence="2">Uncharacterized protein</fullName>
    </submittedName>
</protein>
<accession>A0A2G9ULS4</accession>
<reference evidence="2 3" key="1">
    <citation type="submission" date="2015-09" db="EMBL/GenBank/DDBJ databases">
        <title>Draft genome of the parasitic nematode Teladorsagia circumcincta isolate WARC Sus (inbred).</title>
        <authorList>
            <person name="Mitreva M."/>
        </authorList>
    </citation>
    <scope>NUCLEOTIDE SEQUENCE [LARGE SCALE GENOMIC DNA]</scope>
    <source>
        <strain evidence="2 3">S</strain>
    </source>
</reference>